<feature type="compositionally biased region" description="Basic and acidic residues" evidence="1">
    <location>
        <begin position="47"/>
        <end position="67"/>
    </location>
</feature>
<evidence type="ECO:0000313" key="3">
    <source>
        <dbReference type="Proteomes" id="UP000326711"/>
    </source>
</evidence>
<name>A0A5J6ZCC7_9CORY</name>
<feature type="region of interest" description="Disordered" evidence="1">
    <location>
        <begin position="1"/>
        <end position="24"/>
    </location>
</feature>
<keyword evidence="3" id="KW-1185">Reference proteome</keyword>
<evidence type="ECO:0000313" key="2">
    <source>
        <dbReference type="EMBL" id="QFQ03375.1"/>
    </source>
</evidence>
<dbReference type="EMBL" id="CP045032">
    <property type="protein sequence ID" value="QFQ03375.1"/>
    <property type="molecule type" value="Genomic_DNA"/>
</dbReference>
<dbReference type="KEGG" id="cuo:CUROG_10215"/>
<organism evidence="2 3">
    <name type="scientific">Corynebacterium urogenitale</name>
    <dbReference type="NCBI Taxonomy" id="2487892"/>
    <lineage>
        <taxon>Bacteria</taxon>
        <taxon>Bacillati</taxon>
        <taxon>Actinomycetota</taxon>
        <taxon>Actinomycetes</taxon>
        <taxon>Mycobacteriales</taxon>
        <taxon>Corynebacteriaceae</taxon>
        <taxon>Corynebacterium</taxon>
    </lineage>
</organism>
<accession>A0A5J6ZCC7</accession>
<feature type="compositionally biased region" description="Polar residues" evidence="1">
    <location>
        <begin position="1"/>
        <end position="22"/>
    </location>
</feature>
<dbReference type="OrthoDB" id="4411041at2"/>
<proteinExistence type="predicted"/>
<dbReference type="AlphaFoldDB" id="A0A5J6ZCC7"/>
<dbReference type="Proteomes" id="UP000326711">
    <property type="component" value="Chromosome"/>
</dbReference>
<gene>
    <name evidence="2" type="ORF">CUROG_10215</name>
</gene>
<feature type="region of interest" description="Disordered" evidence="1">
    <location>
        <begin position="43"/>
        <end position="80"/>
    </location>
</feature>
<sequence length="282" mass="29679">MSQNTAPGTDTTAEPTKDSTATAAGGVLFDPIMVVAIAAGGGVENTRGGEENDGAKSDELSNNKSSDDDTCTDSTASTTKPDSFTAAVWQVETDPEVARGDFSGAWLVTETGIQGFAAGAEWIDERHTPAEVLRTLLRYPVLPAEGTTAEQILRIMRAASPTDSEPASAPADPSPPQPVILDQGTIEGNARAAIDRAKKDFARLQPGKKQPAWGQIDNIQPVPGRVPEGHDPATAAVIASALSTARGLRIWLDQWQSFDKTRARRLGSVDSSHSELLPAPLT</sequence>
<reference evidence="3" key="1">
    <citation type="submission" date="2019-10" db="EMBL/GenBank/DDBJ databases">
        <title>Complete genome sequence of Corynebacterium urogenitalis DSM 108747, isolated from the genital tract of a cow.</title>
        <authorList>
            <person name="Ruckert C."/>
            <person name="Ballas P."/>
            <person name="Wagener K."/>
            <person name="Drillich M."/>
            <person name="Kaempfer P."/>
            <person name="Busse H.-J."/>
            <person name="Ehling-Schulz M."/>
        </authorList>
    </citation>
    <scope>NUCLEOTIDE SEQUENCE [LARGE SCALE GENOMIC DNA]</scope>
    <source>
        <strain evidence="3">LMM 1652</strain>
    </source>
</reference>
<dbReference type="RefSeq" id="WP_151903617.1">
    <property type="nucleotide sequence ID" value="NZ_CP045032.1"/>
</dbReference>
<evidence type="ECO:0000256" key="1">
    <source>
        <dbReference type="SAM" id="MobiDB-lite"/>
    </source>
</evidence>
<protein>
    <submittedName>
        <fullName evidence="2">Uncharacterized protein</fullName>
    </submittedName>
</protein>